<dbReference type="Pfam" id="PF01765">
    <property type="entry name" value="RRF"/>
    <property type="match status" value="1"/>
</dbReference>
<evidence type="ECO:0000256" key="3">
    <source>
        <dbReference type="SAM" id="MobiDB-lite"/>
    </source>
</evidence>
<gene>
    <name evidence="5" type="ORF">CAUS1442_LOCUS7474</name>
</gene>
<comment type="similarity">
    <text evidence="1">Belongs to the RRF family.</text>
</comment>
<dbReference type="PANTHER" id="PTHR20982:SF3">
    <property type="entry name" value="MITOCHONDRIAL RIBOSOME RECYCLING FACTOR PSEUDO 1"/>
    <property type="match status" value="1"/>
</dbReference>
<dbReference type="Gene3D" id="1.10.132.20">
    <property type="entry name" value="Ribosome-recycling factor"/>
    <property type="match status" value="1"/>
</dbReference>
<feature type="compositionally biased region" description="Basic residues" evidence="3">
    <location>
        <begin position="79"/>
        <end position="98"/>
    </location>
</feature>
<evidence type="ECO:0000313" key="5">
    <source>
        <dbReference type="EMBL" id="CAD8335369.1"/>
    </source>
</evidence>
<name>A0A7R9ZMR8_9STRA</name>
<dbReference type="SUPFAM" id="SSF55194">
    <property type="entry name" value="Ribosome recycling factor, RRF"/>
    <property type="match status" value="1"/>
</dbReference>
<dbReference type="GO" id="GO:0005739">
    <property type="term" value="C:mitochondrion"/>
    <property type="evidence" value="ECO:0007669"/>
    <property type="project" value="TreeGrafter"/>
</dbReference>
<dbReference type="GO" id="GO:0006412">
    <property type="term" value="P:translation"/>
    <property type="evidence" value="ECO:0007669"/>
    <property type="project" value="UniProtKB-KW"/>
</dbReference>
<dbReference type="PANTHER" id="PTHR20982">
    <property type="entry name" value="RIBOSOME RECYCLING FACTOR"/>
    <property type="match status" value="1"/>
</dbReference>
<feature type="region of interest" description="Disordered" evidence="3">
    <location>
        <begin position="64"/>
        <end position="125"/>
    </location>
</feature>
<dbReference type="InterPro" id="IPR002661">
    <property type="entry name" value="Ribosome_recyc_fac"/>
</dbReference>
<dbReference type="Gene3D" id="3.30.1360.40">
    <property type="match status" value="1"/>
</dbReference>
<accession>A0A7R9ZMR8</accession>
<proteinExistence type="inferred from homology"/>
<evidence type="ECO:0000256" key="2">
    <source>
        <dbReference type="ARBA" id="ARBA00022917"/>
    </source>
</evidence>
<evidence type="ECO:0000256" key="1">
    <source>
        <dbReference type="ARBA" id="ARBA00005912"/>
    </source>
</evidence>
<dbReference type="EMBL" id="HBEF01011881">
    <property type="protein sequence ID" value="CAD8335369.1"/>
    <property type="molecule type" value="Transcribed_RNA"/>
</dbReference>
<dbReference type="InterPro" id="IPR036191">
    <property type="entry name" value="RRF_sf"/>
</dbReference>
<dbReference type="GO" id="GO:0043023">
    <property type="term" value="F:ribosomal large subunit binding"/>
    <property type="evidence" value="ECO:0007669"/>
    <property type="project" value="TreeGrafter"/>
</dbReference>
<evidence type="ECO:0000259" key="4">
    <source>
        <dbReference type="Pfam" id="PF01765"/>
    </source>
</evidence>
<feature type="domain" description="Ribosome recycling factor" evidence="4">
    <location>
        <begin position="175"/>
        <end position="340"/>
    </location>
</feature>
<organism evidence="5">
    <name type="scientific">Craspedostauros australis</name>
    <dbReference type="NCBI Taxonomy" id="1486917"/>
    <lineage>
        <taxon>Eukaryota</taxon>
        <taxon>Sar</taxon>
        <taxon>Stramenopiles</taxon>
        <taxon>Ochrophyta</taxon>
        <taxon>Bacillariophyta</taxon>
        <taxon>Bacillariophyceae</taxon>
        <taxon>Bacillariophycidae</taxon>
        <taxon>Naviculales</taxon>
        <taxon>Naviculaceae</taxon>
        <taxon>Craspedostauros</taxon>
    </lineage>
</organism>
<dbReference type="InterPro" id="IPR023584">
    <property type="entry name" value="Ribosome_recyc_fac_dom"/>
</dbReference>
<sequence>MFSRRLIQQASQRLLRQPTSALCRAPTRHIAGLSTVRLPATTNDGMLVRWKHASRMGHHREVLEELAHAPSREAAAERRQKKKDRKANKKSGGKKNKKQMGAAVEDEDAAAASPMDFGSSGADDEVDEDALYDEIENADDGMMMGNDGADDEEAEVMLPDTDLIKDKMMKLVDKFEESLKGIRGGEPTPELFDSIMVNAYGSMTPLQAVGQVVIASPTLVQITCFDPSVAKEVQKSIQLAMGLNPQLEEGGLVRIPIPRPSLESRQETVKQVQKRAEGCKQRIRRVRHKVMDVIKKGKDGKLPGISKDDAFAVGKELDSVTEEAMNGIKDVVAVKTDTIMG</sequence>
<feature type="compositionally biased region" description="Basic and acidic residues" evidence="3">
    <location>
        <begin position="64"/>
        <end position="78"/>
    </location>
</feature>
<protein>
    <recommendedName>
        <fullName evidence="4">Ribosome recycling factor domain-containing protein</fullName>
    </recommendedName>
</protein>
<keyword evidence="2" id="KW-0648">Protein biosynthesis</keyword>
<dbReference type="AlphaFoldDB" id="A0A7R9ZMR8"/>
<reference evidence="5" key="1">
    <citation type="submission" date="2021-01" db="EMBL/GenBank/DDBJ databases">
        <authorList>
            <person name="Corre E."/>
            <person name="Pelletier E."/>
            <person name="Niang G."/>
            <person name="Scheremetjew M."/>
            <person name="Finn R."/>
            <person name="Kale V."/>
            <person name="Holt S."/>
            <person name="Cochrane G."/>
            <person name="Meng A."/>
            <person name="Brown T."/>
            <person name="Cohen L."/>
        </authorList>
    </citation>
    <scope>NUCLEOTIDE SEQUENCE</scope>
    <source>
        <strain evidence="5">CCMP3328</strain>
    </source>
</reference>